<dbReference type="Pfam" id="PF01381">
    <property type="entry name" value="HTH_3"/>
    <property type="match status" value="1"/>
</dbReference>
<keyword evidence="4" id="KW-1185">Reference proteome</keyword>
<keyword evidence="1" id="KW-0238">DNA-binding</keyword>
<dbReference type="SMART" id="SM00530">
    <property type="entry name" value="HTH_XRE"/>
    <property type="match status" value="1"/>
</dbReference>
<proteinExistence type="predicted"/>
<dbReference type="GO" id="GO:0003677">
    <property type="term" value="F:DNA binding"/>
    <property type="evidence" value="ECO:0007669"/>
    <property type="project" value="UniProtKB-KW"/>
</dbReference>
<organism evidence="3 4">
    <name type="scientific">Sediminivirga luteola</name>
    <dbReference type="NCBI Taxonomy" id="1774748"/>
    <lineage>
        <taxon>Bacteria</taxon>
        <taxon>Bacillati</taxon>
        <taxon>Actinomycetota</taxon>
        <taxon>Actinomycetes</taxon>
        <taxon>Micrococcales</taxon>
        <taxon>Brevibacteriaceae</taxon>
        <taxon>Sediminivirga</taxon>
    </lineage>
</organism>
<gene>
    <name evidence="3" type="ORF">GCM10011333_11290</name>
</gene>
<accession>A0A8J2XET7</accession>
<evidence type="ECO:0000313" key="3">
    <source>
        <dbReference type="EMBL" id="GGA10310.1"/>
    </source>
</evidence>
<comment type="caution">
    <text evidence="3">The sequence shown here is derived from an EMBL/GenBank/DDBJ whole genome shotgun (WGS) entry which is preliminary data.</text>
</comment>
<protein>
    <recommendedName>
        <fullName evidence="2">HTH cro/C1-type domain-containing protein</fullName>
    </recommendedName>
</protein>
<dbReference type="PANTHER" id="PTHR46558:SF4">
    <property type="entry name" value="DNA-BIDING PHAGE PROTEIN"/>
    <property type="match status" value="1"/>
</dbReference>
<dbReference type="PANTHER" id="PTHR46558">
    <property type="entry name" value="TRACRIPTIONAL REGULATORY PROTEIN-RELATED-RELATED"/>
    <property type="match status" value="1"/>
</dbReference>
<dbReference type="SUPFAM" id="SSF47413">
    <property type="entry name" value="lambda repressor-like DNA-binding domains"/>
    <property type="match status" value="1"/>
</dbReference>
<dbReference type="CDD" id="cd00093">
    <property type="entry name" value="HTH_XRE"/>
    <property type="match status" value="1"/>
</dbReference>
<evidence type="ECO:0000259" key="2">
    <source>
        <dbReference type="PROSITE" id="PS50943"/>
    </source>
</evidence>
<reference evidence="3" key="1">
    <citation type="journal article" date="2014" name="Int. J. Syst. Evol. Microbiol.">
        <title>Complete genome sequence of Corynebacterium casei LMG S-19264T (=DSM 44701T), isolated from a smear-ripened cheese.</title>
        <authorList>
            <consortium name="US DOE Joint Genome Institute (JGI-PGF)"/>
            <person name="Walter F."/>
            <person name="Albersmeier A."/>
            <person name="Kalinowski J."/>
            <person name="Ruckert C."/>
        </authorList>
    </citation>
    <scope>NUCLEOTIDE SEQUENCE</scope>
    <source>
        <strain evidence="3">CGMCC 1.12785</strain>
    </source>
</reference>
<evidence type="ECO:0000313" key="4">
    <source>
        <dbReference type="Proteomes" id="UP000616114"/>
    </source>
</evidence>
<dbReference type="Gene3D" id="1.10.260.40">
    <property type="entry name" value="lambda repressor-like DNA-binding domains"/>
    <property type="match status" value="1"/>
</dbReference>
<reference evidence="3" key="2">
    <citation type="submission" date="2020-09" db="EMBL/GenBank/DDBJ databases">
        <authorList>
            <person name="Sun Q."/>
            <person name="Zhou Y."/>
        </authorList>
    </citation>
    <scope>NUCLEOTIDE SEQUENCE</scope>
    <source>
        <strain evidence="3">CGMCC 1.12785</strain>
    </source>
</reference>
<evidence type="ECO:0000256" key="1">
    <source>
        <dbReference type="ARBA" id="ARBA00023125"/>
    </source>
</evidence>
<sequence>MTTAQQDWAEYMERLGRAIHEARARRGASQEDVAAAIGISRASLQRLERGATSPGVPANPSLNHVMAIAQALDVSMDELLPQPWPDFQLDAPAPRRRRS</sequence>
<dbReference type="InterPro" id="IPR001387">
    <property type="entry name" value="Cro/C1-type_HTH"/>
</dbReference>
<dbReference type="RefSeq" id="WP_188549960.1">
    <property type="nucleotide sequence ID" value="NZ_BMFY01000004.1"/>
</dbReference>
<name>A0A8J2XET7_9MICO</name>
<dbReference type="PROSITE" id="PS50943">
    <property type="entry name" value="HTH_CROC1"/>
    <property type="match status" value="1"/>
</dbReference>
<dbReference type="InterPro" id="IPR010982">
    <property type="entry name" value="Lambda_DNA-bd_dom_sf"/>
</dbReference>
<dbReference type="EMBL" id="BMFY01000004">
    <property type="protein sequence ID" value="GGA10310.1"/>
    <property type="molecule type" value="Genomic_DNA"/>
</dbReference>
<dbReference type="AlphaFoldDB" id="A0A8J2XET7"/>
<dbReference type="Proteomes" id="UP000616114">
    <property type="component" value="Unassembled WGS sequence"/>
</dbReference>
<feature type="domain" description="HTH cro/C1-type" evidence="2">
    <location>
        <begin position="19"/>
        <end position="79"/>
    </location>
</feature>